<reference evidence="1 2" key="1">
    <citation type="submission" date="2015-09" db="EMBL/GenBank/DDBJ databases">
        <authorList>
            <consortium name="Pathogen Informatics"/>
        </authorList>
    </citation>
    <scope>NUCLEOTIDE SEQUENCE [LARGE SCALE GENOMIC DNA]</scope>
    <source>
        <strain evidence="1 2">2789STDY5834842</strain>
    </source>
</reference>
<evidence type="ECO:0000313" key="2">
    <source>
        <dbReference type="Proteomes" id="UP000095333"/>
    </source>
</evidence>
<sequence length="29" mass="3425">MFEGVPVSRGVWYDLNEITNCYWQVEVSC</sequence>
<dbReference type="Proteomes" id="UP000095333">
    <property type="component" value="Unassembled WGS sequence"/>
</dbReference>
<dbReference type="AlphaFoldDB" id="A0A174D3N6"/>
<evidence type="ECO:0000313" key="1">
    <source>
        <dbReference type="EMBL" id="CUO20332.1"/>
    </source>
</evidence>
<organism evidence="1 2">
    <name type="scientific">Phocaeicola vulgatus</name>
    <name type="common">Bacteroides vulgatus</name>
    <dbReference type="NCBI Taxonomy" id="821"/>
    <lineage>
        <taxon>Bacteria</taxon>
        <taxon>Pseudomonadati</taxon>
        <taxon>Bacteroidota</taxon>
        <taxon>Bacteroidia</taxon>
        <taxon>Bacteroidales</taxon>
        <taxon>Bacteroidaceae</taxon>
        <taxon>Phocaeicola</taxon>
    </lineage>
</organism>
<dbReference type="EMBL" id="CYZI01000006">
    <property type="protein sequence ID" value="CUO20332.1"/>
    <property type="molecule type" value="Genomic_DNA"/>
</dbReference>
<name>A0A174D3N6_PHOVU</name>
<gene>
    <name evidence="1" type="ORF">ERS852457_01534</name>
</gene>
<protein>
    <submittedName>
        <fullName evidence="1">Uncharacterized protein</fullName>
    </submittedName>
</protein>
<proteinExistence type="predicted"/>
<accession>A0A174D3N6</accession>